<accession>A0A2A6CUR6</accession>
<gene>
    <name evidence="1" type="primary">WBGene00278436</name>
</gene>
<reference evidence="2" key="1">
    <citation type="journal article" date="2008" name="Nat. Genet.">
        <title>The Pristionchus pacificus genome provides a unique perspective on nematode lifestyle and parasitism.</title>
        <authorList>
            <person name="Dieterich C."/>
            <person name="Clifton S.W."/>
            <person name="Schuster L.N."/>
            <person name="Chinwalla A."/>
            <person name="Delehaunty K."/>
            <person name="Dinkelacker I."/>
            <person name="Fulton L."/>
            <person name="Fulton R."/>
            <person name="Godfrey J."/>
            <person name="Minx P."/>
            <person name="Mitreva M."/>
            <person name="Roeseler W."/>
            <person name="Tian H."/>
            <person name="Witte H."/>
            <person name="Yang S.P."/>
            <person name="Wilson R.K."/>
            <person name="Sommer R.J."/>
        </authorList>
    </citation>
    <scope>NUCLEOTIDE SEQUENCE [LARGE SCALE GENOMIC DNA]</scope>
    <source>
        <strain evidence="2">PS312</strain>
    </source>
</reference>
<proteinExistence type="predicted"/>
<dbReference type="PANTHER" id="PTHR21459:SF2">
    <property type="entry name" value="PROTEIN CBG08968"/>
    <property type="match status" value="1"/>
</dbReference>
<name>A0A2A6CUR6_PRIPA</name>
<keyword evidence="2" id="KW-1185">Reference proteome</keyword>
<reference evidence="1" key="2">
    <citation type="submission" date="2022-06" db="UniProtKB">
        <authorList>
            <consortium name="EnsemblMetazoa"/>
        </authorList>
    </citation>
    <scope>IDENTIFICATION</scope>
    <source>
        <strain evidence="1">PS312</strain>
    </source>
</reference>
<dbReference type="SUPFAM" id="SSF56219">
    <property type="entry name" value="DNase I-like"/>
    <property type="match status" value="1"/>
</dbReference>
<dbReference type="InterPro" id="IPR036691">
    <property type="entry name" value="Endo/exonu/phosph_ase_sf"/>
</dbReference>
<dbReference type="Proteomes" id="UP000005239">
    <property type="component" value="Unassembled WGS sequence"/>
</dbReference>
<dbReference type="AlphaFoldDB" id="A0A2A6CUR6"/>
<evidence type="ECO:0000313" key="1">
    <source>
        <dbReference type="EnsemblMetazoa" id="PPA40067.1"/>
    </source>
</evidence>
<dbReference type="PANTHER" id="PTHR21459">
    <property type="entry name" value="PROTEIN CBG08968"/>
    <property type="match status" value="1"/>
</dbReference>
<dbReference type="OrthoDB" id="5864445at2759"/>
<organism evidence="1 2">
    <name type="scientific">Pristionchus pacificus</name>
    <name type="common">Parasitic nematode worm</name>
    <dbReference type="NCBI Taxonomy" id="54126"/>
    <lineage>
        <taxon>Eukaryota</taxon>
        <taxon>Metazoa</taxon>
        <taxon>Ecdysozoa</taxon>
        <taxon>Nematoda</taxon>
        <taxon>Chromadorea</taxon>
        <taxon>Rhabditida</taxon>
        <taxon>Rhabditina</taxon>
        <taxon>Diplogasteromorpha</taxon>
        <taxon>Diplogasteroidea</taxon>
        <taxon>Neodiplogasteridae</taxon>
        <taxon>Pristionchus</taxon>
    </lineage>
</organism>
<evidence type="ECO:0000313" key="2">
    <source>
        <dbReference type="Proteomes" id="UP000005239"/>
    </source>
</evidence>
<accession>A0A8R1YX22</accession>
<dbReference type="EnsemblMetazoa" id="PPA40067.1">
    <property type="protein sequence ID" value="PPA40067.1"/>
    <property type="gene ID" value="WBGene00278436"/>
</dbReference>
<sequence length="432" mass="47818">MNPLANVISRKTKSIPEAQRSNPVSPRPTSPLSYCVPNYGTPSSSQNISLFFANSRSVRNVIDTVCFLIKQRSSDIFALTETWLTENDCDAFLLRGMTEYFVFRADRVDSRGGGVLIYAHSRMLPIPVSSLVIPDFPTRGKNILDLVLCDSPIIRSVKPDIPLSDHVGITVTVSFETAVKLPPTAPTRNFSLANWDIINAQIACHDWTRALSNKTATEAYCYFSNFLNSLLDDFVPLKPSKSSSGFPKFLSILHDRLQRLHSIAPNSDSTHSLRARFNKALKTFEIMRENNAINSGNANLFFQYCKTRFKPSTSSLPGIVDCSGAVLLTDQDKATAFSKFFSKVQTPPMISPLPRSLPSNSSFDIPYISIEQILSAISQLVPKVNGSPDRIPNLVYTKCKLTIAITSHNPIPHAVIALICCYTTANALEFPF</sequence>
<protein>
    <submittedName>
        <fullName evidence="1">Uncharacterized protein</fullName>
    </submittedName>
</protein>
<dbReference type="Gene3D" id="3.60.10.10">
    <property type="entry name" value="Endonuclease/exonuclease/phosphatase"/>
    <property type="match status" value="1"/>
</dbReference>